<keyword evidence="3" id="KW-1185">Reference proteome</keyword>
<dbReference type="EMBL" id="LR900922">
    <property type="protein sequence ID" value="CAD7247283.1"/>
    <property type="molecule type" value="Genomic_DNA"/>
</dbReference>
<evidence type="ECO:0000313" key="2">
    <source>
        <dbReference type="EMBL" id="CAD7247283.1"/>
    </source>
</evidence>
<gene>
    <name evidence="2" type="ORF">DSTB1V02_LOCUS7117</name>
</gene>
<name>A0A7R8XB29_9CRUS</name>
<dbReference type="AlphaFoldDB" id="A0A7R8XB29"/>
<proteinExistence type="predicted"/>
<evidence type="ECO:0000313" key="3">
    <source>
        <dbReference type="Proteomes" id="UP000677054"/>
    </source>
</evidence>
<accession>A0A7R8XB29</accession>
<organism evidence="2">
    <name type="scientific">Darwinula stevensoni</name>
    <dbReference type="NCBI Taxonomy" id="69355"/>
    <lineage>
        <taxon>Eukaryota</taxon>
        <taxon>Metazoa</taxon>
        <taxon>Ecdysozoa</taxon>
        <taxon>Arthropoda</taxon>
        <taxon>Crustacea</taxon>
        <taxon>Oligostraca</taxon>
        <taxon>Ostracoda</taxon>
        <taxon>Podocopa</taxon>
        <taxon>Podocopida</taxon>
        <taxon>Darwinulocopina</taxon>
        <taxon>Darwinuloidea</taxon>
        <taxon>Darwinulidae</taxon>
        <taxon>Darwinula</taxon>
    </lineage>
</organism>
<keyword evidence="1" id="KW-0175">Coiled coil</keyword>
<feature type="coiled-coil region" evidence="1">
    <location>
        <begin position="97"/>
        <end position="166"/>
    </location>
</feature>
<dbReference type="EMBL" id="CAJPEV010001405">
    <property type="protein sequence ID" value="CAG0892459.1"/>
    <property type="molecule type" value="Genomic_DNA"/>
</dbReference>
<dbReference type="Gene3D" id="1.20.5.340">
    <property type="match status" value="1"/>
</dbReference>
<dbReference type="Proteomes" id="UP000677054">
    <property type="component" value="Unassembled WGS sequence"/>
</dbReference>
<protein>
    <submittedName>
        <fullName evidence="2">Uncharacterized protein</fullName>
    </submittedName>
</protein>
<evidence type="ECO:0000256" key="1">
    <source>
        <dbReference type="SAM" id="Coils"/>
    </source>
</evidence>
<sequence>MQVPSSQLSQEASVDMHDVEETIPLQIGSPVFLRIRIESNSSQPYSNSMTIFKVLANLEREGGARKDYFLNSSIMLDWNKYFLQNLESHLAIADSHLANVMSHLAATESRLAAAESQLVDAFSRLAAAESRLAATESRLADAFFRLAAAESRLAATESRQAAAESQLVDAFSRLAATESRLAATESLLAATYLAFRNNMSYWWIFLDLKMGSLAPGPDQPEFAANQTLELIKISEQLVEEDPKVSTQMLYDFFLDMPMSAVHNILTEDLHLHWVTSVWVPHQLPEDNQRAKNDSEKSVCNDHLEVEEAMLQWIGTLDEEVLKEENLLGYSMWEKDRKEKYREIQSHGYSWGSHALRPDTWTIEGVGSWSPTVVQVVGS</sequence>
<reference evidence="2" key="1">
    <citation type="submission" date="2020-11" db="EMBL/GenBank/DDBJ databases">
        <authorList>
            <person name="Tran Van P."/>
        </authorList>
    </citation>
    <scope>NUCLEOTIDE SEQUENCE</scope>
</reference>
<dbReference type="SUPFAM" id="SSF57997">
    <property type="entry name" value="Tropomyosin"/>
    <property type="match status" value="1"/>
</dbReference>